<evidence type="ECO:0000313" key="1">
    <source>
        <dbReference type="EMBL" id="KEC66217.1"/>
    </source>
</evidence>
<reference evidence="1 2" key="1">
    <citation type="submission" date="2012-04" db="EMBL/GenBank/DDBJ databases">
        <title>The Genome Sequence of Bartonella quintana JK 68.</title>
        <authorList>
            <consortium name="The Broad Institute Genome Sequencing Platform"/>
            <consortium name="The Broad Institute Genome Sequencing Center for Infectious Disease"/>
            <person name="Feldgarden M."/>
            <person name="Kirby J."/>
            <person name="Kosoy M."/>
            <person name="Birtles R."/>
            <person name="Probert W.S."/>
            <person name="Chiaraviglio L."/>
            <person name="Walker B."/>
            <person name="Young S.K."/>
            <person name="Zeng Q."/>
            <person name="Gargeya S."/>
            <person name="Fitzgerald M."/>
            <person name="Haas B."/>
            <person name="Abouelleil A."/>
            <person name="Alvarado L."/>
            <person name="Arachchi H.M."/>
            <person name="Berlin A.M."/>
            <person name="Chapman S.B."/>
            <person name="Goldberg J."/>
            <person name="Griggs A."/>
            <person name="Gujja S."/>
            <person name="Hansen M."/>
            <person name="Howarth C."/>
            <person name="Imamovic A."/>
            <person name="Larimer J."/>
            <person name="McCowen C."/>
            <person name="Montmayeur A."/>
            <person name="Murphy C."/>
            <person name="Neiman D."/>
            <person name="Pearson M."/>
            <person name="Priest M."/>
            <person name="Roberts A."/>
            <person name="Saif S."/>
            <person name="Shea T."/>
            <person name="Sisk P."/>
            <person name="Sykes S."/>
            <person name="Wortman J."/>
            <person name="Nusbaum C."/>
            <person name="Birren B."/>
        </authorList>
    </citation>
    <scope>NUCLEOTIDE SEQUENCE [LARGE SCALE GENOMIC DNA]</scope>
    <source>
        <strain evidence="1 2">JK 68</strain>
    </source>
</reference>
<organism evidence="1 2">
    <name type="scientific">Bartonella quintana JK 68</name>
    <dbReference type="NCBI Taxonomy" id="1134503"/>
    <lineage>
        <taxon>Bacteria</taxon>
        <taxon>Pseudomonadati</taxon>
        <taxon>Pseudomonadota</taxon>
        <taxon>Alphaproteobacteria</taxon>
        <taxon>Hyphomicrobiales</taxon>
        <taxon>Bartonellaceae</taxon>
        <taxon>Bartonella</taxon>
    </lineage>
</organism>
<evidence type="ECO:0000313" key="2">
    <source>
        <dbReference type="Proteomes" id="UP000027143"/>
    </source>
</evidence>
<dbReference type="EMBL" id="AHPD01000007">
    <property type="protein sequence ID" value="KEC66217.1"/>
    <property type="molecule type" value="Genomic_DNA"/>
</dbReference>
<proteinExistence type="predicted"/>
<name>A0ABR4SQ97_BARQI</name>
<protein>
    <submittedName>
        <fullName evidence="1">Uncharacterized protein</fullName>
    </submittedName>
</protein>
<keyword evidence="2" id="KW-1185">Reference proteome</keyword>
<gene>
    <name evidence="1" type="ORF">O7U_00748</name>
</gene>
<comment type="caution">
    <text evidence="1">The sequence shown here is derived from an EMBL/GenBank/DDBJ whole genome shotgun (WGS) entry which is preliminary data.</text>
</comment>
<dbReference type="Proteomes" id="UP000027143">
    <property type="component" value="Unassembled WGS sequence"/>
</dbReference>
<sequence length="38" mass="4768">MKRTIQNFFFEPNFCMMDYKDVRDLSIFIEETFRIELV</sequence>
<accession>A0ABR4SQ97</accession>